<feature type="binding site" evidence="8">
    <location>
        <position position="110"/>
    </location>
    <ligand>
        <name>ATP</name>
        <dbReference type="ChEBI" id="CHEBI:30616"/>
    </ligand>
</feature>
<dbReference type="AlphaFoldDB" id="A0AA41ZJZ3"/>
<feature type="active site" description="Proton acceptor" evidence="8">
    <location>
        <position position="249"/>
    </location>
</feature>
<evidence type="ECO:0000256" key="3">
    <source>
        <dbReference type="ARBA" id="ARBA00022695"/>
    </source>
</evidence>
<dbReference type="EMBL" id="JAPIVE010000001">
    <property type="protein sequence ID" value="MCX2523271.1"/>
    <property type="molecule type" value="Genomic_DNA"/>
</dbReference>
<comment type="catalytic activity">
    <reaction evidence="8">
        <text>L-tyrosyl-[protein] + UTP = O-(5'-uridylyl)-L-tyrosyl-[protein] + diphosphate</text>
        <dbReference type="Rhea" id="RHEA:83887"/>
        <dbReference type="Rhea" id="RHEA-COMP:10136"/>
        <dbReference type="Rhea" id="RHEA-COMP:20238"/>
        <dbReference type="ChEBI" id="CHEBI:33019"/>
        <dbReference type="ChEBI" id="CHEBI:46398"/>
        <dbReference type="ChEBI" id="CHEBI:46858"/>
        <dbReference type="ChEBI" id="CHEBI:90602"/>
    </reaction>
</comment>
<feature type="binding site" evidence="8">
    <location>
        <position position="122"/>
    </location>
    <ligand>
        <name>ATP</name>
        <dbReference type="ChEBI" id="CHEBI:30616"/>
    </ligand>
</feature>
<evidence type="ECO:0000256" key="8">
    <source>
        <dbReference type="HAMAP-Rule" id="MF_00692"/>
    </source>
</evidence>
<proteinExistence type="inferred from homology"/>
<evidence type="ECO:0000256" key="4">
    <source>
        <dbReference type="ARBA" id="ARBA00022723"/>
    </source>
</evidence>
<keyword evidence="3 8" id="KW-0548">Nucleotidyltransferase</keyword>
<comment type="catalytic activity">
    <reaction evidence="8">
        <text>L-seryl-[protein] + ATP = 3-O-(5'-adenylyl)-L-seryl-[protein] + diphosphate</text>
        <dbReference type="Rhea" id="RHEA:58120"/>
        <dbReference type="Rhea" id="RHEA-COMP:9863"/>
        <dbReference type="Rhea" id="RHEA-COMP:15073"/>
        <dbReference type="ChEBI" id="CHEBI:29999"/>
        <dbReference type="ChEBI" id="CHEBI:30616"/>
        <dbReference type="ChEBI" id="CHEBI:33019"/>
        <dbReference type="ChEBI" id="CHEBI:142516"/>
        <dbReference type="EC" id="2.7.7.108"/>
    </reaction>
</comment>
<dbReference type="Proteomes" id="UP001165678">
    <property type="component" value="Unassembled WGS sequence"/>
</dbReference>
<feature type="binding site" evidence="8">
    <location>
        <position position="259"/>
    </location>
    <ligand>
        <name>ATP</name>
        <dbReference type="ChEBI" id="CHEBI:30616"/>
    </ligand>
</feature>
<dbReference type="GO" id="GO:0070733">
    <property type="term" value="F:AMPylase activity"/>
    <property type="evidence" value="ECO:0007669"/>
    <property type="project" value="UniProtKB-EC"/>
</dbReference>
<feature type="binding site" evidence="8">
    <location>
        <position position="90"/>
    </location>
    <ligand>
        <name>ATP</name>
        <dbReference type="ChEBI" id="CHEBI:30616"/>
    </ligand>
</feature>
<dbReference type="GO" id="GO:0030145">
    <property type="term" value="F:manganese ion binding"/>
    <property type="evidence" value="ECO:0007669"/>
    <property type="project" value="UniProtKB-UniRule"/>
</dbReference>
<dbReference type="InterPro" id="IPR003846">
    <property type="entry name" value="SelO"/>
</dbReference>
<dbReference type="EC" id="2.7.7.108" evidence="8"/>
<comment type="function">
    <text evidence="8">Nucleotidyltransferase involved in the post-translational modification of proteins. It can catalyze the addition of adenosine monophosphate (AMP) or uridine monophosphate (UMP) to a protein, resulting in modifications known as AMPylation and UMPylation.</text>
</comment>
<evidence type="ECO:0000256" key="5">
    <source>
        <dbReference type="ARBA" id="ARBA00022741"/>
    </source>
</evidence>
<comment type="catalytic activity">
    <reaction evidence="8">
        <text>L-seryl-[protein] + UTP = O-(5'-uridylyl)-L-seryl-[protein] + diphosphate</text>
        <dbReference type="Rhea" id="RHEA:64604"/>
        <dbReference type="Rhea" id="RHEA-COMP:9863"/>
        <dbReference type="Rhea" id="RHEA-COMP:16635"/>
        <dbReference type="ChEBI" id="CHEBI:29999"/>
        <dbReference type="ChEBI" id="CHEBI:33019"/>
        <dbReference type="ChEBI" id="CHEBI:46398"/>
        <dbReference type="ChEBI" id="CHEBI:156051"/>
    </reaction>
</comment>
<keyword evidence="8" id="KW-0464">Manganese</keyword>
<comment type="cofactor">
    <cofactor evidence="8">
        <name>Mg(2+)</name>
        <dbReference type="ChEBI" id="CHEBI:18420"/>
    </cofactor>
    <cofactor evidence="8">
        <name>Mn(2+)</name>
        <dbReference type="ChEBI" id="CHEBI:29035"/>
    </cofactor>
</comment>
<dbReference type="GO" id="GO:0000287">
    <property type="term" value="F:magnesium ion binding"/>
    <property type="evidence" value="ECO:0007669"/>
    <property type="project" value="UniProtKB-UniRule"/>
</dbReference>
<evidence type="ECO:0000256" key="2">
    <source>
        <dbReference type="ARBA" id="ARBA00022679"/>
    </source>
</evidence>
<accession>A0AA41ZJZ3</accession>
<dbReference type="Pfam" id="PF02696">
    <property type="entry name" value="SelO"/>
    <property type="match status" value="1"/>
</dbReference>
<dbReference type="GO" id="GO:0005524">
    <property type="term" value="F:ATP binding"/>
    <property type="evidence" value="ECO:0007669"/>
    <property type="project" value="UniProtKB-UniRule"/>
</dbReference>
<feature type="binding site" evidence="8">
    <location>
        <position position="173"/>
    </location>
    <ligand>
        <name>ATP</name>
        <dbReference type="ChEBI" id="CHEBI:30616"/>
    </ligand>
</feature>
<comment type="catalytic activity">
    <reaction evidence="8">
        <text>L-histidyl-[protein] + UTP = N(tele)-(5'-uridylyl)-L-histidyl-[protein] + diphosphate</text>
        <dbReference type="Rhea" id="RHEA:83891"/>
        <dbReference type="Rhea" id="RHEA-COMP:9745"/>
        <dbReference type="Rhea" id="RHEA-COMP:20239"/>
        <dbReference type="ChEBI" id="CHEBI:29979"/>
        <dbReference type="ChEBI" id="CHEBI:33019"/>
        <dbReference type="ChEBI" id="CHEBI:46398"/>
        <dbReference type="ChEBI" id="CHEBI:233474"/>
    </reaction>
</comment>
<sequence>MFSQLVFDNAYTRLPDTFYVRQMPVPRAGTRILDVSPACAELLGLSGLKTDDPELLGVMSGQSLPAGADPLAQKYTGHQFGSYNPALGDGRGLLLGEVVTPSGSMDLHLKGAGQTPFSRFGDGNAVLRSSLREYLASEAMAGLGIPTTRALAVAVNDEHVRRERVEPGATLLRVAESHVRFGHFEWLGFSGRTEELQALIDHVIARHRPHLAGIEAPGAALFDDIVQRTAQLVADWQAYGFVHAVMNTDNMSALGLTLDYGPYTFLDAYIPDRVPNLTDSSGRYAFNQQPGVALWNLVRLAQSLVSCAPQEQLEASLQRYEAVLQARFAERMRARFGLTGIDAGDSQLCQDWLTLLADHRADYHLSFRALCDYDGSSESRQAVAQVVTAPESVVSDWLDAYDHRLSLETRTQEERHTAMRSCNPCNVLRLHHIQAVIDAATDGDTRLLSEYRACLQAPFTPMSGGLRDWQAPPAPGSVSVAMSCSS</sequence>
<keyword evidence="7 8" id="KW-0460">Magnesium</keyword>
<dbReference type="HAMAP" id="MF_00692">
    <property type="entry name" value="SelO"/>
    <property type="match status" value="1"/>
</dbReference>
<feature type="binding site" evidence="8">
    <location>
        <position position="91"/>
    </location>
    <ligand>
        <name>ATP</name>
        <dbReference type="ChEBI" id="CHEBI:30616"/>
    </ligand>
</feature>
<feature type="binding site" evidence="8">
    <location>
        <position position="250"/>
    </location>
    <ligand>
        <name>Mg(2+)</name>
        <dbReference type="ChEBI" id="CHEBI:18420"/>
    </ligand>
</feature>
<comment type="caution">
    <text evidence="9">The sequence shown here is derived from an EMBL/GenBank/DDBJ whole genome shotgun (WGS) entry which is preliminary data.</text>
</comment>
<reference evidence="9" key="1">
    <citation type="submission" date="2022-11" db="EMBL/GenBank/DDBJ databases">
        <title>Larsenimonas rhizosphaerae sp. nov., isolated from a tidal mudflat.</title>
        <authorList>
            <person name="Lee S.D."/>
            <person name="Kim I.S."/>
        </authorList>
    </citation>
    <scope>NUCLEOTIDE SEQUENCE</scope>
    <source>
        <strain evidence="9">GH2-1</strain>
    </source>
</reference>
<dbReference type="PANTHER" id="PTHR32057:SF14">
    <property type="entry name" value="PROTEIN ADENYLYLTRANSFERASE SELO, MITOCHONDRIAL"/>
    <property type="match status" value="1"/>
</dbReference>
<comment type="catalytic activity">
    <reaction evidence="8">
        <text>L-threonyl-[protein] + ATP = 3-O-(5'-adenylyl)-L-threonyl-[protein] + diphosphate</text>
        <dbReference type="Rhea" id="RHEA:54292"/>
        <dbReference type="Rhea" id="RHEA-COMP:11060"/>
        <dbReference type="Rhea" id="RHEA-COMP:13847"/>
        <dbReference type="ChEBI" id="CHEBI:30013"/>
        <dbReference type="ChEBI" id="CHEBI:30616"/>
        <dbReference type="ChEBI" id="CHEBI:33019"/>
        <dbReference type="ChEBI" id="CHEBI:138113"/>
        <dbReference type="EC" id="2.7.7.108"/>
    </reaction>
</comment>
<comment type="similarity">
    <text evidence="1 8">Belongs to the SELO family.</text>
</comment>
<protein>
    <recommendedName>
        <fullName evidence="8">Protein nucleotidyltransferase YdiU</fullName>
        <ecNumber evidence="8">2.7.7.-</ecNumber>
    </recommendedName>
    <alternativeName>
        <fullName evidence="8">Protein adenylyltransferase YdiU</fullName>
        <ecNumber evidence="8">2.7.7.108</ecNumber>
    </alternativeName>
    <alternativeName>
        <fullName evidence="8">Protein uridylyltransferase YdiU</fullName>
        <ecNumber evidence="8">2.7.7.-</ecNumber>
    </alternativeName>
</protein>
<dbReference type="EC" id="2.7.7.-" evidence="8"/>
<feature type="binding site" evidence="8">
    <location>
        <position position="88"/>
    </location>
    <ligand>
        <name>ATP</name>
        <dbReference type="ChEBI" id="CHEBI:30616"/>
    </ligand>
</feature>
<feature type="binding site" evidence="8">
    <location>
        <position position="259"/>
    </location>
    <ligand>
        <name>Mg(2+)</name>
        <dbReference type="ChEBI" id="CHEBI:18420"/>
    </ligand>
</feature>
<evidence type="ECO:0000313" key="10">
    <source>
        <dbReference type="Proteomes" id="UP001165678"/>
    </source>
</evidence>
<organism evidence="9 10">
    <name type="scientific">Larsenimonas rhizosphaerae</name>
    <dbReference type="NCBI Taxonomy" id="2944682"/>
    <lineage>
        <taxon>Bacteria</taxon>
        <taxon>Pseudomonadati</taxon>
        <taxon>Pseudomonadota</taxon>
        <taxon>Gammaproteobacteria</taxon>
        <taxon>Oceanospirillales</taxon>
        <taxon>Halomonadaceae</taxon>
        <taxon>Larsenimonas</taxon>
    </lineage>
</organism>
<keyword evidence="4 8" id="KW-0479">Metal-binding</keyword>
<dbReference type="PANTHER" id="PTHR32057">
    <property type="entry name" value="PROTEIN ADENYLYLTRANSFERASE SELO, MITOCHONDRIAL"/>
    <property type="match status" value="1"/>
</dbReference>
<feature type="binding site" evidence="8">
    <location>
        <position position="123"/>
    </location>
    <ligand>
        <name>ATP</name>
        <dbReference type="ChEBI" id="CHEBI:30616"/>
    </ligand>
</feature>
<keyword evidence="10" id="KW-1185">Reference proteome</keyword>
<keyword evidence="5 8" id="KW-0547">Nucleotide-binding</keyword>
<feature type="binding site" evidence="8">
    <location>
        <position position="180"/>
    </location>
    <ligand>
        <name>ATP</name>
        <dbReference type="ChEBI" id="CHEBI:30616"/>
    </ligand>
</feature>
<comment type="catalytic activity">
    <reaction evidence="8">
        <text>L-tyrosyl-[protein] + ATP = O-(5'-adenylyl)-L-tyrosyl-[protein] + diphosphate</text>
        <dbReference type="Rhea" id="RHEA:54288"/>
        <dbReference type="Rhea" id="RHEA-COMP:10136"/>
        <dbReference type="Rhea" id="RHEA-COMP:13846"/>
        <dbReference type="ChEBI" id="CHEBI:30616"/>
        <dbReference type="ChEBI" id="CHEBI:33019"/>
        <dbReference type="ChEBI" id="CHEBI:46858"/>
        <dbReference type="ChEBI" id="CHEBI:83624"/>
        <dbReference type="EC" id="2.7.7.108"/>
    </reaction>
</comment>
<evidence type="ECO:0000313" key="9">
    <source>
        <dbReference type="EMBL" id="MCX2523271.1"/>
    </source>
</evidence>
<evidence type="ECO:0000256" key="1">
    <source>
        <dbReference type="ARBA" id="ARBA00009747"/>
    </source>
</evidence>
<gene>
    <name evidence="8" type="primary">ydiU</name>
    <name evidence="8" type="synonym">selO</name>
    <name evidence="9" type="ORF">OQ287_03375</name>
</gene>
<dbReference type="NCBIfam" id="NF000658">
    <property type="entry name" value="PRK00029.1"/>
    <property type="match status" value="1"/>
</dbReference>
<name>A0AA41ZJZ3_9GAMM</name>
<evidence type="ECO:0000256" key="7">
    <source>
        <dbReference type="ARBA" id="ARBA00022842"/>
    </source>
</evidence>
<dbReference type="RefSeq" id="WP_265895580.1">
    <property type="nucleotide sequence ID" value="NZ_JAPIVE010000001.1"/>
</dbReference>
<keyword evidence="6 8" id="KW-0067">ATP-binding</keyword>
<evidence type="ECO:0000256" key="6">
    <source>
        <dbReference type="ARBA" id="ARBA00022840"/>
    </source>
</evidence>
<keyword evidence="2 8" id="KW-0808">Transferase</keyword>